<reference evidence="1" key="1">
    <citation type="submission" date="2024-12" db="EMBL/GenBank/DDBJ databases">
        <authorList>
            <person name="Wu N."/>
        </authorList>
    </citation>
    <scope>NUCLEOTIDE SEQUENCE</scope>
    <source>
        <strain evidence="1">P15</strain>
    </source>
</reference>
<organism evidence="1 2">
    <name type="scientific">Paenibacillus mesotrionivorans</name>
    <dbReference type="NCBI Taxonomy" id="3160968"/>
    <lineage>
        <taxon>Bacteria</taxon>
        <taxon>Bacillati</taxon>
        <taxon>Bacillota</taxon>
        <taxon>Bacilli</taxon>
        <taxon>Bacillales</taxon>
        <taxon>Paenibacillaceae</taxon>
        <taxon>Paenibacillus</taxon>
    </lineage>
</organism>
<gene>
    <name evidence="1" type="ORF">ACI1P1_13210</name>
</gene>
<name>A0ACC7NWX1_9BACL</name>
<evidence type="ECO:0000313" key="2">
    <source>
        <dbReference type="Proteomes" id="UP001631969"/>
    </source>
</evidence>
<comment type="caution">
    <text evidence="1">The sequence shown here is derived from an EMBL/GenBank/DDBJ whole genome shotgun (WGS) entry which is preliminary data.</text>
</comment>
<evidence type="ECO:0000313" key="1">
    <source>
        <dbReference type="EMBL" id="MFM9329248.1"/>
    </source>
</evidence>
<accession>A0ACC7NWX1</accession>
<sequence>MTHPDSHTGEDTCPLCGQANGCAVTAGEDPYSCWCMTARIPQALRDRVPAERLGKACICRDCLEAYRKENGSH</sequence>
<dbReference type="Proteomes" id="UP001631969">
    <property type="component" value="Unassembled WGS sequence"/>
</dbReference>
<protein>
    <submittedName>
        <fullName evidence="1">Cysteine-rich CWC family protein</fullName>
    </submittedName>
</protein>
<proteinExistence type="predicted"/>
<keyword evidence="2" id="KW-1185">Reference proteome</keyword>
<dbReference type="EMBL" id="JBJURJ010000008">
    <property type="protein sequence ID" value="MFM9329248.1"/>
    <property type="molecule type" value="Genomic_DNA"/>
</dbReference>